<dbReference type="GeneID" id="74944394"/>
<feature type="transmembrane region" description="Helical" evidence="1">
    <location>
        <begin position="121"/>
        <end position="139"/>
    </location>
</feature>
<dbReference type="KEGG" id="ssai:N0B31_18190"/>
<organism evidence="2 3">
    <name type="scientific">Salinirubellus salinus</name>
    <dbReference type="NCBI Taxonomy" id="1364945"/>
    <lineage>
        <taxon>Archaea</taxon>
        <taxon>Methanobacteriati</taxon>
        <taxon>Methanobacteriota</taxon>
        <taxon>Stenosarchaea group</taxon>
        <taxon>Halobacteria</taxon>
        <taxon>Halobacteriales</taxon>
        <taxon>Natronomonadaceae</taxon>
        <taxon>Salinirubellus</taxon>
    </lineage>
</organism>
<sequence length="198" mass="20709">MSQSLPSEWFVAESRQNAILAWVVTALLGVTAVLHFLFGSLVVMAVAGVAAAVAIVPAVVLGSWRSTVPWPMLVLAGVALLPGLGPSFVGDFVFAAAIAGLSILVVVVLQMTTAVRMTPNFAIGFVVIATMGTASLWALGSAASARWLGTSFVETNDQLMIVFTAALLASLVSALAFRWYFRRQLEANAAERAGEVVA</sequence>
<keyword evidence="1" id="KW-0472">Membrane</keyword>
<feature type="transmembrane region" description="Helical" evidence="1">
    <location>
        <begin position="159"/>
        <end position="181"/>
    </location>
</feature>
<evidence type="ECO:0000313" key="3">
    <source>
        <dbReference type="Proteomes" id="UP001057580"/>
    </source>
</evidence>
<feature type="transmembrane region" description="Helical" evidence="1">
    <location>
        <begin position="20"/>
        <end position="38"/>
    </location>
</feature>
<evidence type="ECO:0000256" key="1">
    <source>
        <dbReference type="SAM" id="Phobius"/>
    </source>
</evidence>
<dbReference type="AlphaFoldDB" id="A0A9E7R1Z2"/>
<dbReference type="Proteomes" id="UP001057580">
    <property type="component" value="Chromosome"/>
</dbReference>
<accession>A0A9E7R1Z2</accession>
<evidence type="ECO:0000313" key="2">
    <source>
        <dbReference type="EMBL" id="UWM54037.1"/>
    </source>
</evidence>
<feature type="transmembrane region" description="Helical" evidence="1">
    <location>
        <begin position="84"/>
        <end position="109"/>
    </location>
</feature>
<proteinExistence type="predicted"/>
<protein>
    <submittedName>
        <fullName evidence="2">Uncharacterized protein</fullName>
    </submittedName>
</protein>
<gene>
    <name evidence="2" type="ORF">N0B31_18190</name>
</gene>
<feature type="transmembrane region" description="Helical" evidence="1">
    <location>
        <begin position="45"/>
        <end position="64"/>
    </location>
</feature>
<keyword evidence="3" id="KW-1185">Reference proteome</keyword>
<dbReference type="RefSeq" id="WP_260593031.1">
    <property type="nucleotide sequence ID" value="NZ_CP104003.1"/>
</dbReference>
<keyword evidence="1" id="KW-0812">Transmembrane</keyword>
<dbReference type="EMBL" id="CP104003">
    <property type="protein sequence ID" value="UWM54037.1"/>
    <property type="molecule type" value="Genomic_DNA"/>
</dbReference>
<name>A0A9E7R1Z2_9EURY</name>
<keyword evidence="1" id="KW-1133">Transmembrane helix</keyword>
<reference evidence="2" key="1">
    <citation type="submission" date="2022-09" db="EMBL/GenBank/DDBJ databases">
        <title>Diverse halophilic archaea isolated from saline environments.</title>
        <authorList>
            <person name="Cui H.-L."/>
        </authorList>
    </citation>
    <scope>NUCLEOTIDE SEQUENCE</scope>
    <source>
        <strain evidence="2">ZS-35-S2</strain>
    </source>
</reference>